<name>A0AC34R9W9_9BILA</name>
<sequence length="677" mass="78397">MQILLNLHSKLLWIMIIFFFNGFILKSQANQRVKVNFFQSPKGKWLSFLNLKASFRDPDAVDVESNTKMNKDYDHIEDDEMNDENDVTIIYITPQPILQSAVPPKEKSLFTLAPEPFSDFQSKLSATTQETDKSEIVSELDVTKLTTVLPTVPMEKDLNSVPGMMNLNDFIIPHKLRHQKKHQSKITENYLTRASYDDEDYGSDSFEGSATEMTTALPSTTTTEDVTTSFLPTTEADVESSTLVDEDENGKFDNETYYYDDEFFSNGTLIPREILHFDSLGRNETILRDLLANLTHLEVKEDYEFYYRDHGGSFLLPILKTVDYDNSSVPIVFPDIPLNVLVKLNVLHLSNFDTELMEYTIDLEMEMRWFDVRLANNYSKPIRLREKELFDKVFRPDPYFVNSKHSYFHIVSFPNFRMRIMPTGLVIYTVRVTLSPSCSMTFCRFPHDSQQCDLMISSIAYPKTFVNLMWNLDAITFATPVTLPELQIKKVTTENCVVEGKLIASSCLRLVFALERDGARYMIEKYVPSTLAMMFAWVAPYVPYNYEDVRIITPITVLLTLVQMEKGDLQIRTSYLTSLDIWFGAMKTFSVISLIESLVVLALVRRSRAMQMEAQKTPSEYKKEIFESEKRRLKSLYHRLDSASRYFSPIVFIIFVVYYVLYIAQRDETQCSNQNFP</sequence>
<accession>A0AC34R9W9</accession>
<dbReference type="WBParaSite" id="JU765_v2.g4949.t1">
    <property type="protein sequence ID" value="JU765_v2.g4949.t1"/>
    <property type="gene ID" value="JU765_v2.g4949"/>
</dbReference>
<reference evidence="2" key="1">
    <citation type="submission" date="2022-11" db="UniProtKB">
        <authorList>
            <consortium name="WormBaseParasite"/>
        </authorList>
    </citation>
    <scope>IDENTIFICATION</scope>
</reference>
<dbReference type="Proteomes" id="UP000887576">
    <property type="component" value="Unplaced"/>
</dbReference>
<protein>
    <submittedName>
        <fullName evidence="2">Neurotransmitter-gated ion-channel ligand-binding domain-containing protein</fullName>
    </submittedName>
</protein>
<evidence type="ECO:0000313" key="1">
    <source>
        <dbReference type="Proteomes" id="UP000887576"/>
    </source>
</evidence>
<organism evidence="1 2">
    <name type="scientific">Panagrolaimus sp. JU765</name>
    <dbReference type="NCBI Taxonomy" id="591449"/>
    <lineage>
        <taxon>Eukaryota</taxon>
        <taxon>Metazoa</taxon>
        <taxon>Ecdysozoa</taxon>
        <taxon>Nematoda</taxon>
        <taxon>Chromadorea</taxon>
        <taxon>Rhabditida</taxon>
        <taxon>Tylenchina</taxon>
        <taxon>Panagrolaimomorpha</taxon>
        <taxon>Panagrolaimoidea</taxon>
        <taxon>Panagrolaimidae</taxon>
        <taxon>Panagrolaimus</taxon>
    </lineage>
</organism>
<proteinExistence type="predicted"/>
<evidence type="ECO:0000313" key="2">
    <source>
        <dbReference type="WBParaSite" id="JU765_v2.g4949.t1"/>
    </source>
</evidence>